<dbReference type="SUPFAM" id="SSF55729">
    <property type="entry name" value="Acyl-CoA N-acyltransferases (Nat)"/>
    <property type="match status" value="1"/>
</dbReference>
<dbReference type="EMBL" id="CP060007">
    <property type="protein sequence ID" value="QNA45008.1"/>
    <property type="molecule type" value="Genomic_DNA"/>
</dbReference>
<dbReference type="Gene3D" id="3.40.630.30">
    <property type="match status" value="1"/>
</dbReference>
<keyword evidence="2" id="KW-1185">Reference proteome</keyword>
<proteinExistence type="predicted"/>
<dbReference type="InterPro" id="IPR016181">
    <property type="entry name" value="Acyl_CoA_acyltransferase"/>
</dbReference>
<sequence>MEIKLYEDWMKPQVTKLFSMQYERPEEEVAVTMENFYEHPFQKDKCIRIVSMDGDKVTGFQSLFYWPYQKNGQVYNSFQSGNSLVHPDYRGKGIFQKLLNYLDEYNKDLKIDFLMGFPVQMSYGSFMKNKWANPLNIVWHVKFLNPFAFLFSVDGVISKFDKQMKPVDQKIPANSYRLAKDAAFEKWINASRDQQPYCFFHYSEGQNAISFSLKTNKRSRWFNELIIGDIRTNSSDEVFIKKAFSKLSRKAFASLRVTALTIALNEDSALPVFSVIKSMGYVSTKKSIYFITKSYGNNKDIEDKQCWVLYRSDVDTW</sequence>
<evidence type="ECO:0000313" key="2">
    <source>
        <dbReference type="Proteomes" id="UP000515344"/>
    </source>
</evidence>
<reference evidence="2" key="1">
    <citation type="submission" date="2020-08" db="EMBL/GenBank/DDBJ databases">
        <title>Lacibacter sp. S13-6-6 genome sequencing.</title>
        <authorList>
            <person name="Jin L."/>
        </authorList>
    </citation>
    <scope>NUCLEOTIDE SEQUENCE [LARGE SCALE GENOMIC DNA]</scope>
    <source>
        <strain evidence="2">S13-6-6</strain>
    </source>
</reference>
<evidence type="ECO:0000313" key="1">
    <source>
        <dbReference type="EMBL" id="QNA45008.1"/>
    </source>
</evidence>
<organism evidence="1 2">
    <name type="scientific">Lacibacter sediminis</name>
    <dbReference type="NCBI Taxonomy" id="2760713"/>
    <lineage>
        <taxon>Bacteria</taxon>
        <taxon>Pseudomonadati</taxon>
        <taxon>Bacteroidota</taxon>
        <taxon>Chitinophagia</taxon>
        <taxon>Chitinophagales</taxon>
        <taxon>Chitinophagaceae</taxon>
        <taxon>Lacibacter</taxon>
    </lineage>
</organism>
<name>A0A7G5XHQ5_9BACT</name>
<dbReference type="KEGG" id="lacs:H4075_02095"/>
<accession>A0A7G5XHQ5</accession>
<dbReference type="CDD" id="cd04301">
    <property type="entry name" value="NAT_SF"/>
    <property type="match status" value="1"/>
</dbReference>
<gene>
    <name evidence="1" type="ORF">H4075_02095</name>
</gene>
<dbReference type="Proteomes" id="UP000515344">
    <property type="component" value="Chromosome"/>
</dbReference>
<dbReference type="AlphaFoldDB" id="A0A7G5XHQ5"/>
<protein>
    <submittedName>
        <fullName evidence="1">GNAT family N-acetyltransferase</fullName>
    </submittedName>
</protein>
<dbReference type="RefSeq" id="WP_182803691.1">
    <property type="nucleotide sequence ID" value="NZ_CP060007.1"/>
</dbReference>
<dbReference type="Pfam" id="PF13527">
    <property type="entry name" value="Acetyltransf_9"/>
    <property type="match status" value="1"/>
</dbReference>